<proteinExistence type="predicted"/>
<feature type="region of interest" description="Disordered" evidence="1">
    <location>
        <begin position="486"/>
        <end position="517"/>
    </location>
</feature>
<dbReference type="Proteomes" id="UP000002770">
    <property type="component" value="Unassembled WGS sequence"/>
</dbReference>
<dbReference type="InParanoid" id="G9EIN3"/>
<reference evidence="2 3" key="1">
    <citation type="journal article" date="2011" name="BMC Genomics">
        <title>Insight into cross-talk between intra-amoebal pathogens.</title>
        <authorList>
            <person name="Gimenez G."/>
            <person name="Bertelli C."/>
            <person name="Moliner C."/>
            <person name="Robert C."/>
            <person name="Raoult D."/>
            <person name="Fournier P.E."/>
            <person name="Greub G."/>
        </authorList>
    </citation>
    <scope>NUCLEOTIDE SEQUENCE [LARGE SCALE GENOMIC DNA]</scope>
    <source>
        <strain evidence="2 3">LLAP12</strain>
    </source>
</reference>
<gene>
    <name evidence="2" type="ORF">LDG_5039</name>
</gene>
<evidence type="ECO:0000313" key="3">
    <source>
        <dbReference type="Proteomes" id="UP000002770"/>
    </source>
</evidence>
<name>G9EIN3_9GAMM</name>
<dbReference type="STRING" id="658187.LDG_5039"/>
<dbReference type="OrthoDB" id="5630302at2"/>
<keyword evidence="3" id="KW-1185">Reference proteome</keyword>
<evidence type="ECO:0000313" key="2">
    <source>
        <dbReference type="EMBL" id="EHL32801.1"/>
    </source>
</evidence>
<feature type="compositionally biased region" description="Polar residues" evidence="1">
    <location>
        <begin position="499"/>
        <end position="514"/>
    </location>
</feature>
<dbReference type="EMBL" id="JH413793">
    <property type="protein sequence ID" value="EHL32801.1"/>
    <property type="molecule type" value="Genomic_DNA"/>
</dbReference>
<dbReference type="RefSeq" id="WP_006869030.1">
    <property type="nucleotide sequence ID" value="NZ_JH413793.1"/>
</dbReference>
<evidence type="ECO:0000256" key="1">
    <source>
        <dbReference type="SAM" id="MobiDB-lite"/>
    </source>
</evidence>
<sequence>MPHKDFNSNFLNDNTSLPLFFKIEQITYRLVQKFAFSYVQTLPSEKANVEAYIDYATDKYGIVNERLFINSPDKKPDDLKDFLDYLDENLTPKQIIDLLIIEINSDVQYIDIQLQFFFKKPEKRVCSSELIEQITPLIDQFNEKYTPLVELSIHSLLHVVDNEISLLPYNKMELIVKTVKGFRKLFLSETAFQFERELGENKGCLFYDHGVIWIENQLAVYPCTQAVLNTLDHNGTNVLWLLAANKQFLLIEQLIKEELITLEQLLATPHSEIYAGVKVNVLWLLAFTKQYHLIEHLMAKELITPEQLLPAPQTKVNAGKNVLWLLTVDNQFPLIECLIVKKLITPEQLLATPQAGVHAGKNVLWIFAAKKQFPLIERLMDERMILQEPLLTAPLSGINTGKNVLWILIFNNQFSLINRLMNEGLITEKQLLAAAQSGVLADIKQHSFIERLTNRVFIRNNIKKCSMEKNSNLTALAENPTRSFNDLVSHLPELPPPANSEQPSVNDSSDSKPNFSKKKADNKIAYFSKKYYSSEDALQEIYCQNEHNDIHPIEFTCRHQLIPLTQALNTGTKSDLYVETIESNDFLNCTLLSYYAAEEKYLSDQTVTFIFAGRLDNAYLPNLNHMGQNQQCIVVLTSGEYRQLSIKSVPKSLGSLVINKLDSMSHGEYLNTGTIQARRLAAFYASHHWQLNNCIYLDDNIEWIGLKLELLSPVLNWSDVTNYLRENRERSHSLIAGLHTLSNKVFSHKTPPDYCYKIYSINFQCICALLDLKEKEDIFILGYPATYANICTEDFFFQMMIDFANDSKNNSQQLLHLADPEQAGIKRSVKNRG</sequence>
<accession>G9EIN3</accession>
<dbReference type="AlphaFoldDB" id="G9EIN3"/>
<dbReference type="HOGENOM" id="CLU_340602_0_0_6"/>
<organism evidence="2 3">
    <name type="scientific">Legionella drancourtii LLAP12</name>
    <dbReference type="NCBI Taxonomy" id="658187"/>
    <lineage>
        <taxon>Bacteria</taxon>
        <taxon>Pseudomonadati</taxon>
        <taxon>Pseudomonadota</taxon>
        <taxon>Gammaproteobacteria</taxon>
        <taxon>Legionellales</taxon>
        <taxon>Legionellaceae</taxon>
        <taxon>Legionella</taxon>
    </lineage>
</organism>
<protein>
    <submittedName>
        <fullName evidence="2">Uncharacterized protein</fullName>
    </submittedName>
</protein>